<keyword evidence="17" id="KW-0812">Transmembrane</keyword>
<dbReference type="GO" id="GO:0051539">
    <property type="term" value="F:4 iron, 4 sulfur cluster binding"/>
    <property type="evidence" value="ECO:0007669"/>
    <property type="project" value="UniProtKB-KW"/>
</dbReference>
<dbReference type="Pfam" id="PF02518">
    <property type="entry name" value="HATPase_c"/>
    <property type="match status" value="1"/>
</dbReference>
<evidence type="ECO:0000256" key="8">
    <source>
        <dbReference type="ARBA" id="ARBA00022679"/>
    </source>
</evidence>
<keyword evidence="20" id="KW-1185">Reference proteome</keyword>
<dbReference type="SUPFAM" id="SSF55874">
    <property type="entry name" value="ATPase domain of HSP90 chaperone/DNA topoisomerase II/histidine kinase"/>
    <property type="match status" value="1"/>
</dbReference>
<dbReference type="InterPro" id="IPR003594">
    <property type="entry name" value="HATPase_dom"/>
</dbReference>
<keyword evidence="6" id="KW-0004">4Fe-4S</keyword>
<accession>A0A3N2GP64</accession>
<dbReference type="GO" id="GO:0005737">
    <property type="term" value="C:cytoplasm"/>
    <property type="evidence" value="ECO:0007669"/>
    <property type="project" value="UniProtKB-SubCell"/>
</dbReference>
<feature type="transmembrane region" description="Helical" evidence="17">
    <location>
        <begin position="85"/>
        <end position="114"/>
    </location>
</feature>
<keyword evidence="16" id="KW-0175">Coiled coil</keyword>
<name>A0A3N2GP64_9PSEU</name>
<dbReference type="SMART" id="SM00387">
    <property type="entry name" value="HATPase_c"/>
    <property type="match status" value="1"/>
</dbReference>
<comment type="function">
    <text evidence="14">Member of the two-component regulatory system NreB/NreC involved in the control of dissimilatory nitrate/nitrite reduction in response to oxygen. NreB functions as a direct oxygen sensor histidine kinase which is autophosphorylated, in the absence of oxygen, probably at the conserved histidine residue, and transfers its phosphate group probably to a conserved aspartate residue of NreC. NreB/NreC activates the expression of the nitrate (narGHJI) and nitrite (nir) reductase operons, as well as the putative nitrate transporter gene narT.</text>
</comment>
<dbReference type="EMBL" id="RKHY01000001">
    <property type="protein sequence ID" value="ROS38200.1"/>
    <property type="molecule type" value="Genomic_DNA"/>
</dbReference>
<keyword evidence="9" id="KW-0479">Metal-binding</keyword>
<dbReference type="Proteomes" id="UP000274843">
    <property type="component" value="Unassembled WGS sequence"/>
</dbReference>
<evidence type="ECO:0000256" key="12">
    <source>
        <dbReference type="ARBA" id="ARBA00023012"/>
    </source>
</evidence>
<reference evidence="19 20" key="1">
    <citation type="submission" date="2018-11" db="EMBL/GenBank/DDBJ databases">
        <title>Sequencing the genomes of 1000 actinobacteria strains.</title>
        <authorList>
            <person name="Klenk H.-P."/>
        </authorList>
    </citation>
    <scope>NUCLEOTIDE SEQUENCE [LARGE SCALE GENOMIC DNA]</scope>
    <source>
        <strain evidence="19 20">DSM 44348</strain>
    </source>
</reference>
<dbReference type="InterPro" id="IPR017205">
    <property type="entry name" value="Sig_transdc_His_kinase_ChrS"/>
</dbReference>
<evidence type="ECO:0000259" key="18">
    <source>
        <dbReference type="PROSITE" id="PS50109"/>
    </source>
</evidence>
<dbReference type="RefSeq" id="WP_123682668.1">
    <property type="nucleotide sequence ID" value="NZ_RKHY01000001.1"/>
</dbReference>
<feature type="domain" description="Histidine kinase" evidence="18">
    <location>
        <begin position="319"/>
        <end position="406"/>
    </location>
</feature>
<dbReference type="InterPro" id="IPR050482">
    <property type="entry name" value="Sensor_HK_TwoCompSys"/>
</dbReference>
<dbReference type="PIRSF" id="PIRSF037434">
    <property type="entry name" value="STHK_ChrS"/>
    <property type="match status" value="1"/>
</dbReference>
<keyword evidence="10 19" id="KW-0418">Kinase</keyword>
<feature type="transmembrane region" description="Helical" evidence="17">
    <location>
        <begin position="121"/>
        <end position="138"/>
    </location>
</feature>
<dbReference type="Gene3D" id="3.30.565.10">
    <property type="entry name" value="Histidine kinase-like ATPase, C-terminal domain"/>
    <property type="match status" value="1"/>
</dbReference>
<evidence type="ECO:0000256" key="2">
    <source>
        <dbReference type="ARBA" id="ARBA00001966"/>
    </source>
</evidence>
<evidence type="ECO:0000256" key="3">
    <source>
        <dbReference type="ARBA" id="ARBA00004496"/>
    </source>
</evidence>
<comment type="caution">
    <text evidence="19">The sequence shown here is derived from an EMBL/GenBank/DDBJ whole genome shotgun (WGS) entry which is preliminary data.</text>
</comment>
<feature type="transmembrane region" description="Helical" evidence="17">
    <location>
        <begin position="150"/>
        <end position="170"/>
    </location>
</feature>
<dbReference type="InterPro" id="IPR011712">
    <property type="entry name" value="Sig_transdc_His_kin_sub3_dim/P"/>
</dbReference>
<protein>
    <recommendedName>
        <fullName evidence="5">Oxygen sensor histidine kinase NreB</fullName>
        <ecNumber evidence="4">2.7.13.3</ecNumber>
    </recommendedName>
    <alternativeName>
        <fullName evidence="15">Nitrogen regulation protein B</fullName>
    </alternativeName>
</protein>
<evidence type="ECO:0000256" key="17">
    <source>
        <dbReference type="SAM" id="Phobius"/>
    </source>
</evidence>
<sequence length="408" mass="43654">MPGVNRRSWMQPLDFAEGSGGPLARTWSRLVDHYLPYLLLGLATLLVHRADTLPLAGAALAWLLLTGPAVPRRWRSHGITLAVSFAGTLTLASLLMFQDVLFLVFMLTCFFGALRLKPAPLGVLALATTSLLINTIGAGGPGEALSTEPLLWVTIVAVQTGAIGFGTVVSRKVSEQNEARRAALEQLEAAQAENAGLHRQLLTQAREAGVMEERQRLSLEIHDTLAQGFTGIITQLEAAEQDPGEWRRRVATATALARENLAEARRSVRALRPGPLDEARLPDALKAVAERWAQRSEVAIEFTATGTARPMHPEIEATLLRVAQEALSNVAKHAGARRVGLTLSYMEDQVTLDVRDDGSGFDPARRGDGFGLPGMLQRVQRLAGTLAVESEPGAGTAISASLPAIGAA</sequence>
<keyword evidence="17" id="KW-0472">Membrane</keyword>
<keyword evidence="17" id="KW-1133">Transmembrane helix</keyword>
<evidence type="ECO:0000256" key="1">
    <source>
        <dbReference type="ARBA" id="ARBA00000085"/>
    </source>
</evidence>
<evidence type="ECO:0000256" key="16">
    <source>
        <dbReference type="SAM" id="Coils"/>
    </source>
</evidence>
<dbReference type="AlphaFoldDB" id="A0A3N2GP64"/>
<dbReference type="Gene3D" id="1.20.5.1930">
    <property type="match status" value="1"/>
</dbReference>
<dbReference type="InterPro" id="IPR004358">
    <property type="entry name" value="Sig_transdc_His_kin-like_C"/>
</dbReference>
<keyword evidence="8" id="KW-0808">Transferase</keyword>
<evidence type="ECO:0000256" key="15">
    <source>
        <dbReference type="ARBA" id="ARBA00030800"/>
    </source>
</evidence>
<evidence type="ECO:0000256" key="6">
    <source>
        <dbReference type="ARBA" id="ARBA00022485"/>
    </source>
</evidence>
<dbReference type="EC" id="2.7.13.3" evidence="4"/>
<dbReference type="PROSITE" id="PS50109">
    <property type="entry name" value="HIS_KIN"/>
    <property type="match status" value="1"/>
</dbReference>
<dbReference type="InterPro" id="IPR005467">
    <property type="entry name" value="His_kinase_dom"/>
</dbReference>
<evidence type="ECO:0000256" key="14">
    <source>
        <dbReference type="ARBA" id="ARBA00024827"/>
    </source>
</evidence>
<gene>
    <name evidence="19" type="ORF">EDD35_0468</name>
</gene>
<dbReference type="PANTHER" id="PTHR24421:SF62">
    <property type="entry name" value="SENSORY TRANSDUCTION HISTIDINE KINASE"/>
    <property type="match status" value="1"/>
</dbReference>
<dbReference type="GO" id="GO:0046983">
    <property type="term" value="F:protein dimerization activity"/>
    <property type="evidence" value="ECO:0007669"/>
    <property type="project" value="InterPro"/>
</dbReference>
<dbReference type="GO" id="GO:0046872">
    <property type="term" value="F:metal ion binding"/>
    <property type="evidence" value="ECO:0007669"/>
    <property type="project" value="UniProtKB-KW"/>
</dbReference>
<evidence type="ECO:0000313" key="20">
    <source>
        <dbReference type="Proteomes" id="UP000274843"/>
    </source>
</evidence>
<dbReference type="CDD" id="cd16917">
    <property type="entry name" value="HATPase_UhpB-NarQ-NarX-like"/>
    <property type="match status" value="1"/>
</dbReference>
<dbReference type="GeneID" id="301841954"/>
<organism evidence="19 20">
    <name type="scientific">Amycolatopsis thermoflava</name>
    <dbReference type="NCBI Taxonomy" id="84480"/>
    <lineage>
        <taxon>Bacteria</taxon>
        <taxon>Bacillati</taxon>
        <taxon>Actinomycetota</taxon>
        <taxon>Actinomycetes</taxon>
        <taxon>Pseudonocardiales</taxon>
        <taxon>Pseudonocardiaceae</taxon>
        <taxon>Amycolatopsis</taxon>
        <taxon>Amycolatopsis methanolica group</taxon>
    </lineage>
</organism>
<evidence type="ECO:0000256" key="10">
    <source>
        <dbReference type="ARBA" id="ARBA00022777"/>
    </source>
</evidence>
<feature type="transmembrane region" description="Helical" evidence="17">
    <location>
        <begin position="37"/>
        <end position="65"/>
    </location>
</feature>
<dbReference type="GO" id="GO:0000155">
    <property type="term" value="F:phosphorelay sensor kinase activity"/>
    <property type="evidence" value="ECO:0007669"/>
    <property type="project" value="InterPro"/>
</dbReference>
<keyword evidence="11" id="KW-0408">Iron</keyword>
<evidence type="ECO:0000256" key="4">
    <source>
        <dbReference type="ARBA" id="ARBA00012438"/>
    </source>
</evidence>
<dbReference type="PANTHER" id="PTHR24421">
    <property type="entry name" value="NITRATE/NITRITE SENSOR PROTEIN NARX-RELATED"/>
    <property type="match status" value="1"/>
</dbReference>
<evidence type="ECO:0000313" key="19">
    <source>
        <dbReference type="EMBL" id="ROS38200.1"/>
    </source>
</evidence>
<evidence type="ECO:0000256" key="11">
    <source>
        <dbReference type="ARBA" id="ARBA00023004"/>
    </source>
</evidence>
<dbReference type="InterPro" id="IPR036890">
    <property type="entry name" value="HATPase_C_sf"/>
</dbReference>
<evidence type="ECO:0000256" key="5">
    <source>
        <dbReference type="ARBA" id="ARBA00017322"/>
    </source>
</evidence>
<feature type="coiled-coil region" evidence="16">
    <location>
        <begin position="173"/>
        <end position="200"/>
    </location>
</feature>
<comment type="cofactor">
    <cofactor evidence="2">
        <name>[4Fe-4S] cluster</name>
        <dbReference type="ChEBI" id="CHEBI:49883"/>
    </cofactor>
</comment>
<evidence type="ECO:0000256" key="13">
    <source>
        <dbReference type="ARBA" id="ARBA00023014"/>
    </source>
</evidence>
<comment type="subcellular location">
    <subcellularLocation>
        <location evidence="3">Cytoplasm</location>
    </subcellularLocation>
</comment>
<dbReference type="PRINTS" id="PR00344">
    <property type="entry name" value="BCTRLSENSOR"/>
</dbReference>
<evidence type="ECO:0000256" key="7">
    <source>
        <dbReference type="ARBA" id="ARBA00022490"/>
    </source>
</evidence>
<keyword evidence="13" id="KW-0411">Iron-sulfur</keyword>
<keyword evidence="7" id="KW-0963">Cytoplasm</keyword>
<keyword evidence="12" id="KW-0902">Two-component regulatory system</keyword>
<dbReference type="GO" id="GO:0016020">
    <property type="term" value="C:membrane"/>
    <property type="evidence" value="ECO:0007669"/>
    <property type="project" value="InterPro"/>
</dbReference>
<proteinExistence type="predicted"/>
<comment type="catalytic activity">
    <reaction evidence="1">
        <text>ATP + protein L-histidine = ADP + protein N-phospho-L-histidine.</text>
        <dbReference type="EC" id="2.7.13.3"/>
    </reaction>
</comment>
<evidence type="ECO:0000256" key="9">
    <source>
        <dbReference type="ARBA" id="ARBA00022723"/>
    </source>
</evidence>
<dbReference type="Pfam" id="PF07730">
    <property type="entry name" value="HisKA_3"/>
    <property type="match status" value="1"/>
</dbReference>